<feature type="binding site" evidence="10">
    <location>
        <position position="189"/>
    </location>
    <ligand>
        <name>[2Fe-2S] cluster</name>
        <dbReference type="ChEBI" id="CHEBI:190135"/>
    </ligand>
</feature>
<feature type="region of interest" description="Fe-S binding site B" evidence="10">
    <location>
        <begin position="226"/>
        <end position="240"/>
    </location>
</feature>
<feature type="binding site" evidence="10">
    <location>
        <position position="226"/>
    </location>
    <ligand>
        <name>[4Fe-4S] cluster</name>
        <dbReference type="ChEBI" id="CHEBI:49883"/>
    </ligand>
</feature>
<comment type="subunit">
    <text evidence="10">Monomer.</text>
</comment>
<feature type="binding site" evidence="10">
    <location>
        <position position="201"/>
    </location>
    <ligand>
        <name>[2Fe-2S] cluster</name>
        <dbReference type="ChEBI" id="CHEBI:190135"/>
    </ligand>
</feature>
<dbReference type="HAMAP" id="MF_03115">
    <property type="entry name" value="Anamorsin"/>
    <property type="match status" value="1"/>
</dbReference>
<keyword evidence="4 10" id="KW-0963">Cytoplasm</keyword>
<comment type="cofactor">
    <cofactor evidence="1 10">
        <name>[4Fe-4S] cluster</name>
        <dbReference type="ChEBI" id="CHEBI:49883"/>
    </cofactor>
</comment>
<feature type="domain" description="Anamorsin C-terminal" evidence="11">
    <location>
        <begin position="214"/>
        <end position="256"/>
    </location>
</feature>
<gene>
    <name evidence="13" type="primary">EOG090X0FGQ</name>
</gene>
<dbReference type="GO" id="GO:0051539">
    <property type="term" value="F:4 iron, 4 sulfur cluster binding"/>
    <property type="evidence" value="ECO:0007669"/>
    <property type="project" value="UniProtKB-KW"/>
</dbReference>
<evidence type="ECO:0000256" key="8">
    <source>
        <dbReference type="ARBA" id="ARBA00023014"/>
    </source>
</evidence>
<evidence type="ECO:0000256" key="9">
    <source>
        <dbReference type="ARBA" id="ARBA00023128"/>
    </source>
</evidence>
<evidence type="ECO:0000256" key="7">
    <source>
        <dbReference type="ARBA" id="ARBA00023004"/>
    </source>
</evidence>
<comment type="function">
    <text evidence="10">Component of the cytosolic iron-sulfur (Fe-S) protein assembly (CIA) machinery. Required for the maturation of extramitochondrial Fe-S proteins. Part of an electron transfer chain functioning in an early step of cytosolic Fe-S biogenesis, facilitating the de novo assembly of a [4Fe-4S] cluster on the cytosolic Fe-S scaffold complex. Electrons are transferred from NADPH via a FAD- and FMN-containing diflavin oxidoreductase. Together with the diflavin oxidoreductase, also required for the assembly of the diferric tyrosyl radical cofactor of ribonucleotide reductase (RNR), probably by providing electrons for reduction during radical cofactor maturation in the catalytic small subunit.</text>
</comment>
<dbReference type="GO" id="GO:0046872">
    <property type="term" value="F:metal ion binding"/>
    <property type="evidence" value="ECO:0007669"/>
    <property type="project" value="UniProtKB-KW"/>
</dbReference>
<evidence type="ECO:0000256" key="6">
    <source>
        <dbReference type="ARBA" id="ARBA00022723"/>
    </source>
</evidence>
<comment type="domain">
    <text evidence="10">The twin Cx2C motifs are involved in the recognition by the mitochondrial MIA40-ERV1 disulfide relay system. The formation of 2 disulfide bonds in the Cx2C motifs through dithiol/disulfide exchange reactions effectively traps the protein in the mitochondrial intermembrane space.</text>
</comment>
<keyword evidence="6 10" id="KW-0479">Metal-binding</keyword>
<keyword evidence="5 10" id="KW-0001">2Fe-2S</keyword>
<dbReference type="GO" id="GO:0051537">
    <property type="term" value="F:2 iron, 2 sulfur cluster binding"/>
    <property type="evidence" value="ECO:0007669"/>
    <property type="project" value="UniProtKB-UniRule"/>
</dbReference>
<evidence type="ECO:0000256" key="1">
    <source>
        <dbReference type="ARBA" id="ARBA00001966"/>
    </source>
</evidence>
<dbReference type="Pfam" id="PF20922">
    <property type="entry name" value="Anamorsin_N"/>
    <property type="match status" value="1"/>
</dbReference>
<name>A0A4Y7NJC5_9CRUS</name>
<proteinExistence type="evidence at transcript level"/>
<feature type="binding site" evidence="10">
    <location>
        <position position="240"/>
    </location>
    <ligand>
        <name>[4Fe-4S] cluster</name>
        <dbReference type="ChEBI" id="CHEBI:49883"/>
    </ligand>
</feature>
<sequence>MSTTMLPQEVQDKLRGKTVLVLWGSGSQPENVQKFSQQLSSFECNRVIVEHSERLVQSAHTSSKFDVILSNLLEPHSMSHSFELLSEIIRIMKPDGFFYAKENSDSKISTNLKLTGFCNTSIDTISNTFSAQKPAFEVGSSSALSFANKPAVWSLSSGLVDDDIELINEDDLLDEDDLVKPAAESLKVCGTTGKRKACKDCSCGLAEELGSGQEVKPEAKTATSSCGSCYLGDAFRCASCPYLGMPAFKPGEKIQLSERQLNPDL</sequence>
<dbReference type="InterPro" id="IPR007785">
    <property type="entry name" value="Anamorsin"/>
</dbReference>
<comment type="subcellular location">
    <subcellularLocation>
        <location evidence="10">Cytoplasm</location>
    </subcellularLocation>
    <subcellularLocation>
        <location evidence="10">Mitochondrion intermembrane space</location>
    </subcellularLocation>
</comment>
<dbReference type="PANTHER" id="PTHR13273">
    <property type="entry name" value="ANAMORSIN"/>
    <property type="match status" value="1"/>
</dbReference>
<comment type="domain">
    <text evidence="10">The N-terminal domain has structural similarity with S-adenosyl-L-methionine-dependent methyltransferases, but does not bind S-adenosyl-L-methionine. It is required for correct assembly of the 2 Fe-S clusters.</text>
</comment>
<evidence type="ECO:0000313" key="13">
    <source>
        <dbReference type="EMBL" id="SVE92704.1"/>
    </source>
</evidence>
<evidence type="ECO:0000256" key="2">
    <source>
        <dbReference type="ARBA" id="ARBA00008169"/>
    </source>
</evidence>
<dbReference type="AlphaFoldDB" id="A0A4Y7NJC5"/>
<dbReference type="GO" id="GO:0009055">
    <property type="term" value="F:electron transfer activity"/>
    <property type="evidence" value="ECO:0007669"/>
    <property type="project" value="UniProtKB-UniRule"/>
</dbReference>
<evidence type="ECO:0000256" key="10">
    <source>
        <dbReference type="HAMAP-Rule" id="MF_03115"/>
    </source>
</evidence>
<reference evidence="13" key="1">
    <citation type="submission" date="2018-08" db="EMBL/GenBank/DDBJ databases">
        <authorList>
            <person name="Cornetti L."/>
        </authorList>
    </citation>
    <scope>NUCLEOTIDE SEQUENCE</scope>
    <source>
        <strain evidence="13">CH-H-2</strain>
    </source>
</reference>
<feature type="binding site" evidence="10">
    <location>
        <position position="203"/>
    </location>
    <ligand>
        <name>[2Fe-2S] cluster</name>
        <dbReference type="ChEBI" id="CHEBI:190135"/>
    </ligand>
</feature>
<evidence type="ECO:0000259" key="11">
    <source>
        <dbReference type="Pfam" id="PF05093"/>
    </source>
</evidence>
<dbReference type="CDD" id="cd02440">
    <property type="entry name" value="AdoMet_MTases"/>
    <property type="match status" value="1"/>
</dbReference>
<comment type="caution">
    <text evidence="10">Lacks conserved residue(s) required for the propagation of feature annotation.</text>
</comment>
<comment type="domain">
    <text evidence="10">The C-terminal domain binds 2 Fe-S clusters but is otherwise mostly in an intrinsically disordered conformation.</text>
</comment>
<dbReference type="GO" id="GO:0005758">
    <property type="term" value="C:mitochondrial intermembrane space"/>
    <property type="evidence" value="ECO:0007669"/>
    <property type="project" value="UniProtKB-SubCell"/>
</dbReference>
<dbReference type="InterPro" id="IPR029063">
    <property type="entry name" value="SAM-dependent_MTases_sf"/>
</dbReference>
<keyword evidence="3 10" id="KW-0004">4Fe-4S</keyword>
<feature type="domain" description="Anamorsin N-terminal" evidence="12">
    <location>
        <begin position="16"/>
        <end position="119"/>
    </location>
</feature>
<dbReference type="Gene3D" id="3.40.50.150">
    <property type="entry name" value="Vaccinia Virus protein VP39"/>
    <property type="match status" value="1"/>
</dbReference>
<comment type="cofactor">
    <cofactor evidence="10">
        <name>[2Fe-2S] cluster</name>
        <dbReference type="ChEBI" id="CHEBI:190135"/>
    </cofactor>
</comment>
<dbReference type="InterPro" id="IPR046408">
    <property type="entry name" value="CIAPIN1"/>
</dbReference>
<keyword evidence="8 10" id="KW-0411">Iron-sulfur</keyword>
<evidence type="ECO:0000259" key="12">
    <source>
        <dbReference type="Pfam" id="PF20922"/>
    </source>
</evidence>
<accession>A0A4Y7NJC5</accession>
<dbReference type="EMBL" id="LR023085">
    <property type="protein sequence ID" value="SVE92704.1"/>
    <property type="molecule type" value="mRNA"/>
</dbReference>
<organism evidence="13">
    <name type="scientific">Megafenestra aurita</name>
    <dbReference type="NCBI Taxonomy" id="2291010"/>
    <lineage>
        <taxon>Eukaryota</taxon>
        <taxon>Metazoa</taxon>
        <taxon>Ecdysozoa</taxon>
        <taxon>Arthropoda</taxon>
        <taxon>Crustacea</taxon>
        <taxon>Branchiopoda</taxon>
        <taxon>Diplostraca</taxon>
        <taxon>Cladocera</taxon>
        <taxon>Anomopoda</taxon>
        <taxon>Daphniidae</taxon>
        <taxon>Megafenestra</taxon>
    </lineage>
</organism>
<comment type="similarity">
    <text evidence="2 10">Belongs to the anamorsin family.</text>
</comment>
<feature type="binding site" evidence="10">
    <location>
        <position position="198"/>
    </location>
    <ligand>
        <name>[2Fe-2S] cluster</name>
        <dbReference type="ChEBI" id="CHEBI:190135"/>
    </ligand>
</feature>
<feature type="short sequence motif" description="Cx2C motif 2" evidence="10">
    <location>
        <begin position="237"/>
        <end position="240"/>
    </location>
</feature>
<keyword evidence="9 10" id="KW-0496">Mitochondrion</keyword>
<dbReference type="PANTHER" id="PTHR13273:SF14">
    <property type="entry name" value="ANAMORSIN"/>
    <property type="match status" value="1"/>
</dbReference>
<dbReference type="InterPro" id="IPR049011">
    <property type="entry name" value="Anamorsin_N_metazoan"/>
</dbReference>
<feature type="binding site" evidence="10">
    <location>
        <position position="229"/>
    </location>
    <ligand>
        <name>[4Fe-4S] cluster</name>
        <dbReference type="ChEBI" id="CHEBI:49883"/>
    </ligand>
</feature>
<dbReference type="GO" id="GO:0016226">
    <property type="term" value="P:iron-sulfur cluster assembly"/>
    <property type="evidence" value="ECO:0007669"/>
    <property type="project" value="UniProtKB-UniRule"/>
</dbReference>
<keyword evidence="7 10" id="KW-0408">Iron</keyword>
<evidence type="ECO:0000256" key="4">
    <source>
        <dbReference type="ARBA" id="ARBA00022490"/>
    </source>
</evidence>
<evidence type="ECO:0000256" key="3">
    <source>
        <dbReference type="ARBA" id="ARBA00022485"/>
    </source>
</evidence>
<protein>
    <recommendedName>
        <fullName evidence="10">Anamorsin homolog</fullName>
    </recommendedName>
    <alternativeName>
        <fullName evidence="10">Fe-S cluster assembly protein DRE2 homolog</fullName>
    </alternativeName>
</protein>
<dbReference type="SUPFAM" id="SSF53335">
    <property type="entry name" value="S-adenosyl-L-methionine-dependent methyltransferases"/>
    <property type="match status" value="1"/>
</dbReference>
<feature type="binding site" evidence="10">
    <location>
        <position position="237"/>
    </location>
    <ligand>
        <name>[4Fe-4S] cluster</name>
        <dbReference type="ChEBI" id="CHEBI:49883"/>
    </ligand>
</feature>
<dbReference type="Pfam" id="PF05093">
    <property type="entry name" value="CIAPIN1"/>
    <property type="match status" value="1"/>
</dbReference>
<evidence type="ECO:0000256" key="5">
    <source>
        <dbReference type="ARBA" id="ARBA00022714"/>
    </source>
</evidence>
<feature type="short sequence motif" description="Cx2C motif 1" evidence="10">
    <location>
        <begin position="226"/>
        <end position="229"/>
    </location>
</feature>